<dbReference type="OrthoDB" id="9809186at2"/>
<evidence type="ECO:0000313" key="12">
    <source>
        <dbReference type="Proteomes" id="UP000218069"/>
    </source>
</evidence>
<dbReference type="AlphaFoldDB" id="A0A240DYW6"/>
<sequence>MATKEEKPLIVVKRIKKVAGGAHGGAWKIAYADFVTAMMAFFLLMWLLASVSKEDLKGISEYFKMPIEKIVSTGPSTTGSSGIFVGGGKDLTRKDGEVSKADDNSDKSPQKMLDEEGLKQLKTKVESVIQDNPQLQSLKKQILIDITDDGLRIQIVDNLKRPMFALSDDELQPYAREIMKTIGKSLNGVENKLTLSGHTDALPFPNKEKSYSNWELSADRANAARRELVNGGMDETKLLQVIGLSSAVLYDKTDPLNPINRRISIIVMNKKAQERIEKNMSIEAGNAEGVQKGIQASGPKSAPTSAPEAKPTTKVDAKPDVKPAAKTEVKP</sequence>
<evidence type="ECO:0000256" key="3">
    <source>
        <dbReference type="ARBA" id="ARBA00022475"/>
    </source>
</evidence>
<reference evidence="12" key="1">
    <citation type="submission" date="2017-08" db="EMBL/GenBank/DDBJ databases">
        <authorList>
            <person name="Varghese N."/>
            <person name="Submissions S."/>
        </authorList>
    </citation>
    <scope>NUCLEOTIDE SEQUENCE [LARGE SCALE GENOMIC DNA]</scope>
    <source>
        <strain evidence="12">AP-Melu-1000-B4</strain>
    </source>
</reference>
<organism evidence="11 12">
    <name type="scientific">Polynucleobacter meluiroseus</name>
    <dbReference type="NCBI Taxonomy" id="1938814"/>
    <lineage>
        <taxon>Bacteria</taxon>
        <taxon>Pseudomonadati</taxon>
        <taxon>Pseudomonadota</taxon>
        <taxon>Betaproteobacteria</taxon>
        <taxon>Burkholderiales</taxon>
        <taxon>Burkholderiaceae</taxon>
        <taxon>Polynucleobacter</taxon>
    </lineage>
</organism>
<dbReference type="PANTHER" id="PTHR30329:SF21">
    <property type="entry name" value="LIPOPROTEIN YIAD-RELATED"/>
    <property type="match status" value="1"/>
</dbReference>
<name>A0A240DYW6_9BURK</name>
<feature type="compositionally biased region" description="Basic and acidic residues" evidence="8">
    <location>
        <begin position="311"/>
        <end position="331"/>
    </location>
</feature>
<dbReference type="PANTHER" id="PTHR30329">
    <property type="entry name" value="STATOR ELEMENT OF FLAGELLAR MOTOR COMPLEX"/>
    <property type="match status" value="1"/>
</dbReference>
<dbReference type="InterPro" id="IPR050330">
    <property type="entry name" value="Bact_OuterMem_StrucFunc"/>
</dbReference>
<feature type="transmembrane region" description="Helical" evidence="9">
    <location>
        <begin position="29"/>
        <end position="49"/>
    </location>
</feature>
<dbReference type="Proteomes" id="UP000218069">
    <property type="component" value="Unassembled WGS sequence"/>
</dbReference>
<comment type="similarity">
    <text evidence="2">Belongs to the MotB family.</text>
</comment>
<dbReference type="NCBIfam" id="NF006548">
    <property type="entry name" value="PRK09041.1"/>
    <property type="match status" value="1"/>
</dbReference>
<gene>
    <name evidence="11" type="ORF">SAMN06295945_0718</name>
</gene>
<evidence type="ECO:0000313" key="11">
    <source>
        <dbReference type="EMBL" id="SNX28388.1"/>
    </source>
</evidence>
<protein>
    <submittedName>
        <fullName evidence="11">Chemotaxis protein MotB</fullName>
    </submittedName>
</protein>
<keyword evidence="12" id="KW-1185">Reference proteome</keyword>
<dbReference type="Gene3D" id="3.30.1330.60">
    <property type="entry name" value="OmpA-like domain"/>
    <property type="match status" value="1"/>
</dbReference>
<evidence type="ECO:0000256" key="9">
    <source>
        <dbReference type="SAM" id="Phobius"/>
    </source>
</evidence>
<evidence type="ECO:0000256" key="4">
    <source>
        <dbReference type="ARBA" id="ARBA00022692"/>
    </source>
</evidence>
<proteinExistence type="inferred from homology"/>
<dbReference type="SUPFAM" id="SSF103088">
    <property type="entry name" value="OmpA-like"/>
    <property type="match status" value="1"/>
</dbReference>
<feature type="region of interest" description="Disordered" evidence="8">
    <location>
        <begin position="283"/>
        <end position="331"/>
    </location>
</feature>
<evidence type="ECO:0000259" key="10">
    <source>
        <dbReference type="PROSITE" id="PS51123"/>
    </source>
</evidence>
<dbReference type="InterPro" id="IPR036737">
    <property type="entry name" value="OmpA-like_sf"/>
</dbReference>
<keyword evidence="6 7" id="KW-0472">Membrane</keyword>
<dbReference type="InterPro" id="IPR006665">
    <property type="entry name" value="OmpA-like"/>
</dbReference>
<evidence type="ECO:0000256" key="1">
    <source>
        <dbReference type="ARBA" id="ARBA00004162"/>
    </source>
</evidence>
<dbReference type="EMBL" id="OANS01000002">
    <property type="protein sequence ID" value="SNX28388.1"/>
    <property type="molecule type" value="Genomic_DNA"/>
</dbReference>
<feature type="domain" description="OmpA-like" evidence="10">
    <location>
        <begin position="151"/>
        <end position="271"/>
    </location>
</feature>
<keyword evidence="4 9" id="KW-0812">Transmembrane</keyword>
<evidence type="ECO:0000256" key="2">
    <source>
        <dbReference type="ARBA" id="ARBA00008914"/>
    </source>
</evidence>
<dbReference type="InterPro" id="IPR025713">
    <property type="entry name" value="MotB-like_N_dom"/>
</dbReference>
<evidence type="ECO:0000256" key="5">
    <source>
        <dbReference type="ARBA" id="ARBA00022989"/>
    </source>
</evidence>
<keyword evidence="3" id="KW-1003">Cell membrane</keyword>
<dbReference type="Pfam" id="PF00691">
    <property type="entry name" value="OmpA"/>
    <property type="match status" value="1"/>
</dbReference>
<keyword evidence="5 9" id="KW-1133">Transmembrane helix</keyword>
<evidence type="ECO:0000256" key="7">
    <source>
        <dbReference type="PROSITE-ProRule" id="PRU00473"/>
    </source>
</evidence>
<dbReference type="RefSeq" id="WP_096672503.1">
    <property type="nucleotide sequence ID" value="NZ_OANS01000002.1"/>
</dbReference>
<evidence type="ECO:0000256" key="6">
    <source>
        <dbReference type="ARBA" id="ARBA00023136"/>
    </source>
</evidence>
<dbReference type="CDD" id="cd07185">
    <property type="entry name" value="OmpA_C-like"/>
    <property type="match status" value="1"/>
</dbReference>
<dbReference type="Pfam" id="PF13677">
    <property type="entry name" value="MotB_plug"/>
    <property type="match status" value="1"/>
</dbReference>
<dbReference type="PROSITE" id="PS51123">
    <property type="entry name" value="OMPA_2"/>
    <property type="match status" value="1"/>
</dbReference>
<dbReference type="GO" id="GO:0005886">
    <property type="term" value="C:plasma membrane"/>
    <property type="evidence" value="ECO:0007669"/>
    <property type="project" value="UniProtKB-SubCell"/>
</dbReference>
<accession>A0A240DYW6</accession>
<evidence type="ECO:0000256" key="8">
    <source>
        <dbReference type="SAM" id="MobiDB-lite"/>
    </source>
</evidence>
<feature type="region of interest" description="Disordered" evidence="8">
    <location>
        <begin position="81"/>
        <end position="113"/>
    </location>
</feature>
<comment type="subcellular location">
    <subcellularLocation>
        <location evidence="1">Cell membrane</location>
        <topology evidence="1">Single-pass membrane protein</topology>
    </subcellularLocation>
</comment>
<feature type="compositionally biased region" description="Basic and acidic residues" evidence="8">
    <location>
        <begin position="90"/>
        <end position="113"/>
    </location>
</feature>